<evidence type="ECO:0000313" key="2">
    <source>
        <dbReference type="Proteomes" id="UP001054945"/>
    </source>
</evidence>
<keyword evidence="2" id="KW-1185">Reference proteome</keyword>
<evidence type="ECO:0000313" key="1">
    <source>
        <dbReference type="EMBL" id="GIY57690.1"/>
    </source>
</evidence>
<reference evidence="1 2" key="1">
    <citation type="submission" date="2021-06" db="EMBL/GenBank/DDBJ databases">
        <title>Caerostris extrusa draft genome.</title>
        <authorList>
            <person name="Kono N."/>
            <person name="Arakawa K."/>
        </authorList>
    </citation>
    <scope>NUCLEOTIDE SEQUENCE [LARGE SCALE GENOMIC DNA]</scope>
</reference>
<accession>A0AAV4UJJ4</accession>
<gene>
    <name evidence="1" type="ORF">CEXT_623521</name>
</gene>
<dbReference type="Proteomes" id="UP001054945">
    <property type="component" value="Unassembled WGS sequence"/>
</dbReference>
<sequence>MHFIPIRRVLDEFRFAINENPNRIPHRPNAFRSFSPNSYSPRNGMVMRSNACRKSHLIYRIGKMRIDSLAVLYSKHAQPIPPFR</sequence>
<dbReference type="EMBL" id="BPLR01012944">
    <property type="protein sequence ID" value="GIY57690.1"/>
    <property type="molecule type" value="Genomic_DNA"/>
</dbReference>
<dbReference type="AlphaFoldDB" id="A0AAV4UJJ4"/>
<name>A0AAV4UJJ4_CAEEX</name>
<protein>
    <submittedName>
        <fullName evidence="1">Uncharacterized protein</fullName>
    </submittedName>
</protein>
<comment type="caution">
    <text evidence="1">The sequence shown here is derived from an EMBL/GenBank/DDBJ whole genome shotgun (WGS) entry which is preliminary data.</text>
</comment>
<proteinExistence type="predicted"/>
<organism evidence="1 2">
    <name type="scientific">Caerostris extrusa</name>
    <name type="common">Bark spider</name>
    <name type="synonym">Caerostris bankana</name>
    <dbReference type="NCBI Taxonomy" id="172846"/>
    <lineage>
        <taxon>Eukaryota</taxon>
        <taxon>Metazoa</taxon>
        <taxon>Ecdysozoa</taxon>
        <taxon>Arthropoda</taxon>
        <taxon>Chelicerata</taxon>
        <taxon>Arachnida</taxon>
        <taxon>Araneae</taxon>
        <taxon>Araneomorphae</taxon>
        <taxon>Entelegynae</taxon>
        <taxon>Araneoidea</taxon>
        <taxon>Araneidae</taxon>
        <taxon>Caerostris</taxon>
    </lineage>
</organism>